<sequence length="301" mass="34397">MAIRTHYEVFINALSPNPEDDRQHFEQAKEGLGRLLALMPYDVISIETWSRVNAEMASEQQHDLKILLCKIFEPDLCPLPFETAMVFDFVSSRLGGNDYVELFNALQWLHLLSRLEISIPLDMLLENFSIALNGLSAMDIPRQEQNDLEDDDISIHIVIIDILVLQLAKAESPKVTKRRLSPQTLQLIRVESREQQARYVRLAKRVKEATKENLKERRAAAMTESVEVGKDIDSYLYTWTLRLHEMCGPHDIFHSSRLVAIVVHGSGFIRAWPLAQVSYRDRRISAGTDIADANIDMNTAD</sequence>
<organism evidence="2 3">
    <name type="scientific">Parelaphostrongylus tenuis</name>
    <name type="common">Meningeal worm</name>
    <dbReference type="NCBI Taxonomy" id="148309"/>
    <lineage>
        <taxon>Eukaryota</taxon>
        <taxon>Metazoa</taxon>
        <taxon>Ecdysozoa</taxon>
        <taxon>Nematoda</taxon>
        <taxon>Chromadorea</taxon>
        <taxon>Rhabditida</taxon>
        <taxon>Rhabditina</taxon>
        <taxon>Rhabditomorpha</taxon>
        <taxon>Strongyloidea</taxon>
        <taxon>Metastrongylidae</taxon>
        <taxon>Parelaphostrongylus</taxon>
    </lineage>
</organism>
<protein>
    <submittedName>
        <fullName evidence="2">Uncharacterized protein</fullName>
    </submittedName>
</protein>
<dbReference type="PANTHER" id="PTHR21696">
    <property type="entry name" value="PROTEIN UNC-79 HOMOLOG"/>
    <property type="match status" value="1"/>
</dbReference>
<keyword evidence="3" id="KW-1185">Reference proteome</keyword>
<feature type="coiled-coil region" evidence="1">
    <location>
        <begin position="192"/>
        <end position="224"/>
    </location>
</feature>
<dbReference type="EMBL" id="JAHQIW010003284">
    <property type="protein sequence ID" value="KAJ1358038.1"/>
    <property type="molecule type" value="Genomic_DNA"/>
</dbReference>
<dbReference type="InterPro" id="IPR024855">
    <property type="entry name" value="UNC79"/>
</dbReference>
<evidence type="ECO:0000256" key="1">
    <source>
        <dbReference type="SAM" id="Coils"/>
    </source>
</evidence>
<evidence type="ECO:0000313" key="2">
    <source>
        <dbReference type="EMBL" id="KAJ1358038.1"/>
    </source>
</evidence>
<name>A0AAD5ML91_PARTN</name>
<keyword evidence="1" id="KW-0175">Coiled coil</keyword>
<comment type="caution">
    <text evidence="2">The sequence shown here is derived from an EMBL/GenBank/DDBJ whole genome shotgun (WGS) entry which is preliminary data.</text>
</comment>
<accession>A0AAD5ML91</accession>
<dbReference type="AlphaFoldDB" id="A0AAD5ML91"/>
<gene>
    <name evidence="2" type="ORF">KIN20_016342</name>
</gene>
<reference evidence="2" key="1">
    <citation type="submission" date="2021-06" db="EMBL/GenBank/DDBJ databases">
        <title>Parelaphostrongylus tenuis whole genome reference sequence.</title>
        <authorList>
            <person name="Garwood T.J."/>
            <person name="Larsen P.A."/>
            <person name="Fountain-Jones N.M."/>
            <person name="Garbe J.R."/>
            <person name="Macchietto M.G."/>
            <person name="Kania S.A."/>
            <person name="Gerhold R.W."/>
            <person name="Richards J.E."/>
            <person name="Wolf T.M."/>
        </authorList>
    </citation>
    <scope>NUCLEOTIDE SEQUENCE</scope>
    <source>
        <strain evidence="2">MNPRO001-30</strain>
        <tissue evidence="2">Meninges</tissue>
    </source>
</reference>
<evidence type="ECO:0000313" key="3">
    <source>
        <dbReference type="Proteomes" id="UP001196413"/>
    </source>
</evidence>
<dbReference type="Pfam" id="PF14776">
    <property type="entry name" value="UNC-79"/>
    <property type="match status" value="1"/>
</dbReference>
<proteinExistence type="predicted"/>
<dbReference type="PANTHER" id="PTHR21696:SF2">
    <property type="entry name" value="PROTEIN UNC-79 HOMOLOG"/>
    <property type="match status" value="1"/>
</dbReference>
<dbReference type="Proteomes" id="UP001196413">
    <property type="component" value="Unassembled WGS sequence"/>
</dbReference>